<organism evidence="1 2">
    <name type="scientific">Mucilaginibacter limnophilus</name>
    <dbReference type="NCBI Taxonomy" id="1932778"/>
    <lineage>
        <taxon>Bacteria</taxon>
        <taxon>Pseudomonadati</taxon>
        <taxon>Bacteroidota</taxon>
        <taxon>Sphingobacteriia</taxon>
        <taxon>Sphingobacteriales</taxon>
        <taxon>Sphingobacteriaceae</taxon>
        <taxon>Mucilaginibacter</taxon>
    </lineage>
</organism>
<dbReference type="EMBL" id="SACK01000001">
    <property type="protein sequence ID" value="RVU03151.1"/>
    <property type="molecule type" value="Genomic_DNA"/>
</dbReference>
<proteinExistence type="predicted"/>
<sequence length="62" mass="7013">MTKIIYAFLLLCLFSCGEQSSPDGRSRSRDAVIQRQLDSLKLQTRALQDSITRISRQLNAAK</sequence>
<protein>
    <submittedName>
        <fullName evidence="1">Uncharacterized protein</fullName>
    </submittedName>
</protein>
<dbReference type="RefSeq" id="WP_127703517.1">
    <property type="nucleotide sequence ID" value="NZ_SACK01000001.1"/>
</dbReference>
<evidence type="ECO:0000313" key="1">
    <source>
        <dbReference type="EMBL" id="RVU03151.1"/>
    </source>
</evidence>
<gene>
    <name evidence="1" type="ORF">EOD41_04255</name>
</gene>
<dbReference type="OrthoDB" id="773231at2"/>
<keyword evidence="2" id="KW-1185">Reference proteome</keyword>
<accession>A0A3S2UPX1</accession>
<name>A0A3S2UPX1_9SPHI</name>
<comment type="caution">
    <text evidence="1">The sequence shown here is derived from an EMBL/GenBank/DDBJ whole genome shotgun (WGS) entry which is preliminary data.</text>
</comment>
<dbReference type="Proteomes" id="UP000282759">
    <property type="component" value="Unassembled WGS sequence"/>
</dbReference>
<reference evidence="1 2" key="1">
    <citation type="submission" date="2019-01" db="EMBL/GenBank/DDBJ databases">
        <authorList>
            <person name="Chen W.-M."/>
        </authorList>
    </citation>
    <scope>NUCLEOTIDE SEQUENCE [LARGE SCALE GENOMIC DNA]</scope>
    <source>
        <strain evidence="1 2">YBJ-36</strain>
    </source>
</reference>
<dbReference type="AlphaFoldDB" id="A0A3S2UPX1"/>
<evidence type="ECO:0000313" key="2">
    <source>
        <dbReference type="Proteomes" id="UP000282759"/>
    </source>
</evidence>